<evidence type="ECO:0000313" key="2">
    <source>
        <dbReference type="Proteomes" id="UP001215231"/>
    </source>
</evidence>
<keyword evidence="2" id="KW-1185">Reference proteome</keyword>
<dbReference type="EMBL" id="CP059693">
    <property type="protein sequence ID" value="WDE09967.1"/>
    <property type="molecule type" value="Genomic_DNA"/>
</dbReference>
<name>A0ABY7V9E3_9GAMM</name>
<accession>A0ABY7V9E3</accession>
<gene>
    <name evidence="1" type="ORF">H3N35_16865</name>
</gene>
<proteinExistence type="predicted"/>
<protein>
    <submittedName>
        <fullName evidence="1">Uncharacterized protein</fullName>
    </submittedName>
</protein>
<organism evidence="1 2">
    <name type="scientific">Thalassomonas haliotis</name>
    <dbReference type="NCBI Taxonomy" id="485448"/>
    <lineage>
        <taxon>Bacteria</taxon>
        <taxon>Pseudomonadati</taxon>
        <taxon>Pseudomonadota</taxon>
        <taxon>Gammaproteobacteria</taxon>
        <taxon>Alteromonadales</taxon>
        <taxon>Colwelliaceae</taxon>
        <taxon>Thalassomonas</taxon>
    </lineage>
</organism>
<evidence type="ECO:0000313" key="1">
    <source>
        <dbReference type="EMBL" id="WDE09967.1"/>
    </source>
</evidence>
<dbReference type="RefSeq" id="WP_274049975.1">
    <property type="nucleotide sequence ID" value="NZ_CP059693.1"/>
</dbReference>
<sequence>MPQSLHEHLSKLTIRYNNDELNKEELNEYKALAELMRAVLRVYELQYQVKSDDETTVPVSSAN</sequence>
<reference evidence="1 2" key="1">
    <citation type="journal article" date="2022" name="Mar. Drugs">
        <title>Bioassay-Guided Fractionation Leads to the Detection of Cholic Acid Generated by the Rare Thalassomonas sp.</title>
        <authorList>
            <person name="Pheiffer F."/>
            <person name="Schneider Y.K."/>
            <person name="Hansen E.H."/>
            <person name="Andersen J.H."/>
            <person name="Isaksson J."/>
            <person name="Busche T."/>
            <person name="R C."/>
            <person name="Kalinowski J."/>
            <person name="Zyl L.V."/>
            <person name="Trindade M."/>
        </authorList>
    </citation>
    <scope>NUCLEOTIDE SEQUENCE [LARGE SCALE GENOMIC DNA]</scope>
    <source>
        <strain evidence="1 2">A5K-61T</strain>
    </source>
</reference>
<dbReference type="Proteomes" id="UP001215231">
    <property type="component" value="Chromosome"/>
</dbReference>